<keyword evidence="2" id="KW-1185">Reference proteome</keyword>
<evidence type="ECO:0000313" key="2">
    <source>
        <dbReference type="Proteomes" id="UP000053232"/>
    </source>
</evidence>
<comment type="caution">
    <text evidence="1">The sequence shown here is derived from an EMBL/GenBank/DDBJ whole genome shotgun (WGS) entry which is preliminary data.</text>
</comment>
<sequence>MDKYISIMENSEKILMQIYCDDHIPILDTIQELQAFTSEARAQLINYNLENEKREFQEKAEEIMLKYILPEK</sequence>
<gene>
    <name evidence="1" type="ORF">OXYTRIMIC_242</name>
</gene>
<reference evidence="2" key="1">
    <citation type="journal article" date="2014" name="Cell">
        <title>The Architecture of a Scrambled Genome Reveals Massive Levels of Genomic Rearrangement during Development.</title>
        <authorList>
            <person name="Chen X."/>
            <person name="Bracht J.R."/>
            <person name="Goldman A.D."/>
            <person name="Dolzhenko E."/>
            <person name="Clay D.M."/>
            <person name="Swart E.C."/>
            <person name="Perlman D.H."/>
            <person name="Doak T.G."/>
            <person name="Stuart A."/>
            <person name="Amemiya C.T."/>
            <person name="Sebra R.P."/>
            <person name="Landweber L.F."/>
        </authorList>
    </citation>
    <scope>NUCLEOTIDE SEQUENCE [LARGE SCALE GENOMIC DNA]</scope>
    <source>
        <strain evidence="2">JRB310</strain>
    </source>
</reference>
<organism evidence="1 2">
    <name type="scientific">Oxytricha trifallax</name>
    <dbReference type="NCBI Taxonomy" id="1172189"/>
    <lineage>
        <taxon>Eukaryota</taxon>
        <taxon>Sar</taxon>
        <taxon>Alveolata</taxon>
        <taxon>Ciliophora</taxon>
        <taxon>Intramacronucleata</taxon>
        <taxon>Spirotrichea</taxon>
        <taxon>Stichotrichia</taxon>
        <taxon>Sporadotrichida</taxon>
        <taxon>Oxytrichidae</taxon>
        <taxon>Oxytrichinae</taxon>
        <taxon>Oxytricha</taxon>
    </lineage>
</organism>
<protein>
    <submittedName>
        <fullName evidence="1">Uncharacterized protein</fullName>
    </submittedName>
</protein>
<evidence type="ECO:0000313" key="1">
    <source>
        <dbReference type="EMBL" id="KEJ82863.1"/>
    </source>
</evidence>
<name>A0A073HXV8_9SPIT</name>
<dbReference type="EMBL" id="ARYC01002769">
    <property type="protein sequence ID" value="KEJ82863.1"/>
    <property type="molecule type" value="Genomic_DNA"/>
</dbReference>
<proteinExistence type="predicted"/>
<accession>A0A073HXV8</accession>
<dbReference type="Proteomes" id="UP000053232">
    <property type="component" value="Unassembled WGS sequence"/>
</dbReference>
<dbReference type="AlphaFoldDB" id="A0A073HXV8"/>